<comment type="caution">
    <text evidence="9">The sequence shown here is derived from an EMBL/GenBank/DDBJ whole genome shotgun (WGS) entry which is preliminary data.</text>
</comment>
<dbReference type="SUPFAM" id="SSF81452">
    <property type="entry name" value="Cytochrome c oxidase subunit III-like"/>
    <property type="match status" value="1"/>
</dbReference>
<keyword evidence="5 7" id="KW-0472">Membrane</keyword>
<dbReference type="PANTHER" id="PTHR11403:SF6">
    <property type="entry name" value="NITRIC OXIDE REDUCTASE SUBUNIT E"/>
    <property type="match status" value="1"/>
</dbReference>
<organism evidence="9 10">
    <name type="scientific">Spongiibacter thalassae</name>
    <dbReference type="NCBI Taxonomy" id="2721624"/>
    <lineage>
        <taxon>Bacteria</taxon>
        <taxon>Pseudomonadati</taxon>
        <taxon>Pseudomonadota</taxon>
        <taxon>Gammaproteobacteria</taxon>
        <taxon>Cellvibrionales</taxon>
        <taxon>Spongiibacteraceae</taxon>
        <taxon>Spongiibacter</taxon>
    </lineage>
</organism>
<dbReference type="Proteomes" id="UP000765845">
    <property type="component" value="Unassembled WGS sequence"/>
</dbReference>
<evidence type="ECO:0000256" key="3">
    <source>
        <dbReference type="ARBA" id="ARBA00022692"/>
    </source>
</evidence>
<evidence type="ECO:0000256" key="7">
    <source>
        <dbReference type="SAM" id="Phobius"/>
    </source>
</evidence>
<keyword evidence="3 6" id="KW-0812">Transmembrane</keyword>
<dbReference type="InterPro" id="IPR024791">
    <property type="entry name" value="Cyt_c/ubiquinol_Oxase_su3"/>
</dbReference>
<evidence type="ECO:0000256" key="6">
    <source>
        <dbReference type="RuleBase" id="RU003376"/>
    </source>
</evidence>
<feature type="transmembrane region" description="Helical" evidence="7">
    <location>
        <begin position="64"/>
        <end position="83"/>
    </location>
</feature>
<gene>
    <name evidence="9" type="ORF">HCU74_04015</name>
</gene>
<evidence type="ECO:0000313" key="10">
    <source>
        <dbReference type="Proteomes" id="UP000765845"/>
    </source>
</evidence>
<evidence type="ECO:0000313" key="9">
    <source>
        <dbReference type="EMBL" id="NKI16584.1"/>
    </source>
</evidence>
<accession>A0ABX1GEA7</accession>
<dbReference type="Gene3D" id="1.20.120.80">
    <property type="entry name" value="Cytochrome c oxidase, subunit III, four-helix bundle"/>
    <property type="match status" value="1"/>
</dbReference>
<dbReference type="PROSITE" id="PS50253">
    <property type="entry name" value="COX3"/>
    <property type="match status" value="1"/>
</dbReference>
<proteinExistence type="inferred from homology"/>
<reference evidence="9 10" key="1">
    <citation type="submission" date="2020-04" db="EMBL/GenBank/DDBJ databases">
        <authorList>
            <person name="Yoon J."/>
        </authorList>
    </citation>
    <scope>NUCLEOTIDE SEQUENCE [LARGE SCALE GENOMIC DNA]</scope>
    <source>
        <strain evidence="9 10">KMU-166</strain>
    </source>
</reference>
<protein>
    <submittedName>
        <fullName evidence="9">Cytochrome c oxidase subunit 3 family protein</fullName>
    </submittedName>
</protein>
<dbReference type="InterPro" id="IPR013833">
    <property type="entry name" value="Cyt_c_oxidase_su3_a-hlx"/>
</dbReference>
<feature type="transmembrane region" description="Helical" evidence="7">
    <location>
        <begin position="32"/>
        <end position="52"/>
    </location>
</feature>
<evidence type="ECO:0000256" key="2">
    <source>
        <dbReference type="ARBA" id="ARBA00010581"/>
    </source>
</evidence>
<dbReference type="InterPro" id="IPR035973">
    <property type="entry name" value="Cyt_c_oxidase_su3-like_sf"/>
</dbReference>
<keyword evidence="4 7" id="KW-1133">Transmembrane helix</keyword>
<evidence type="ECO:0000259" key="8">
    <source>
        <dbReference type="PROSITE" id="PS50253"/>
    </source>
</evidence>
<dbReference type="InterPro" id="IPR000298">
    <property type="entry name" value="Cyt_c_oxidase-like_su3"/>
</dbReference>
<dbReference type="Pfam" id="PF00510">
    <property type="entry name" value="COX3"/>
    <property type="match status" value="1"/>
</dbReference>
<name>A0ABX1GEA7_9GAMM</name>
<sequence length="167" mass="19055">MLMFALLFGVYGYYRQEDIATFDSSQASLNKIYSVINTVLLLSSSLLVVLALRHCRRAKVGSAPILLLSASACGIAFLTLKIMEYREKFASGISLNTNEFFMYYFVLTGLHSIHVVIGIVILFYMFMLCRRKNLSDKHISVMESGASYWHMVDLLWIVIFPLLYLLN</sequence>
<comment type="similarity">
    <text evidence="2 6">Belongs to the cytochrome c oxidase subunit 3 family.</text>
</comment>
<feature type="domain" description="Heme-copper oxidase subunit III family profile" evidence="8">
    <location>
        <begin position="1"/>
        <end position="167"/>
    </location>
</feature>
<feature type="transmembrane region" description="Helical" evidence="7">
    <location>
        <begin position="103"/>
        <end position="127"/>
    </location>
</feature>
<evidence type="ECO:0000256" key="4">
    <source>
        <dbReference type="ARBA" id="ARBA00022989"/>
    </source>
</evidence>
<evidence type="ECO:0000256" key="5">
    <source>
        <dbReference type="ARBA" id="ARBA00023136"/>
    </source>
</evidence>
<feature type="transmembrane region" description="Helical" evidence="7">
    <location>
        <begin position="148"/>
        <end position="166"/>
    </location>
</feature>
<dbReference type="EMBL" id="JAAWWK010000001">
    <property type="protein sequence ID" value="NKI16584.1"/>
    <property type="molecule type" value="Genomic_DNA"/>
</dbReference>
<keyword evidence="10" id="KW-1185">Reference proteome</keyword>
<evidence type="ECO:0000256" key="1">
    <source>
        <dbReference type="ARBA" id="ARBA00004141"/>
    </source>
</evidence>
<dbReference type="PANTHER" id="PTHR11403">
    <property type="entry name" value="CYTOCHROME C OXIDASE SUBUNIT III"/>
    <property type="match status" value="1"/>
</dbReference>
<comment type="subcellular location">
    <subcellularLocation>
        <location evidence="6">Cell membrane</location>
        <topology evidence="6">Multi-pass membrane protein</topology>
    </subcellularLocation>
    <subcellularLocation>
        <location evidence="1">Membrane</location>
        <topology evidence="1">Multi-pass membrane protein</topology>
    </subcellularLocation>
</comment>